<proteinExistence type="predicted"/>
<gene>
    <name evidence="1" type="ORF">CEPIT_LOCUS30384</name>
</gene>
<keyword evidence="2" id="KW-1185">Reference proteome</keyword>
<evidence type="ECO:0000313" key="1">
    <source>
        <dbReference type="EMBL" id="CAH9130121.1"/>
    </source>
</evidence>
<evidence type="ECO:0000313" key="2">
    <source>
        <dbReference type="Proteomes" id="UP001152523"/>
    </source>
</evidence>
<dbReference type="EMBL" id="CAMAPF010000958">
    <property type="protein sequence ID" value="CAH9130121.1"/>
    <property type="molecule type" value="Genomic_DNA"/>
</dbReference>
<accession>A0AAV0F429</accession>
<protein>
    <submittedName>
        <fullName evidence="1">Uncharacterized protein</fullName>
    </submittedName>
</protein>
<comment type="caution">
    <text evidence="1">The sequence shown here is derived from an EMBL/GenBank/DDBJ whole genome shotgun (WGS) entry which is preliminary data.</text>
</comment>
<dbReference type="AlphaFoldDB" id="A0AAV0F429"/>
<reference evidence="1" key="1">
    <citation type="submission" date="2022-07" db="EMBL/GenBank/DDBJ databases">
        <authorList>
            <person name="Macas J."/>
            <person name="Novak P."/>
            <person name="Neumann P."/>
        </authorList>
    </citation>
    <scope>NUCLEOTIDE SEQUENCE</scope>
</reference>
<organism evidence="1 2">
    <name type="scientific">Cuscuta epithymum</name>
    <dbReference type="NCBI Taxonomy" id="186058"/>
    <lineage>
        <taxon>Eukaryota</taxon>
        <taxon>Viridiplantae</taxon>
        <taxon>Streptophyta</taxon>
        <taxon>Embryophyta</taxon>
        <taxon>Tracheophyta</taxon>
        <taxon>Spermatophyta</taxon>
        <taxon>Magnoliopsida</taxon>
        <taxon>eudicotyledons</taxon>
        <taxon>Gunneridae</taxon>
        <taxon>Pentapetalae</taxon>
        <taxon>asterids</taxon>
        <taxon>lamiids</taxon>
        <taxon>Solanales</taxon>
        <taxon>Convolvulaceae</taxon>
        <taxon>Cuscuteae</taxon>
        <taxon>Cuscuta</taxon>
        <taxon>Cuscuta subgen. Cuscuta</taxon>
    </lineage>
</organism>
<name>A0AAV0F429_9ASTE</name>
<sequence length="114" mass="12867">MMFGLLRSKVLQGQKMDAWSPMGKGHGRSVGLEAGTDLDSRSSVLGGDIGSLIKNMINKRQGEEEATVLLDRPPLDPPLWSAEETRVWKHLFNFTLCLRFIFQDQTVYFSVGYF</sequence>
<dbReference type="Proteomes" id="UP001152523">
    <property type="component" value="Unassembled WGS sequence"/>
</dbReference>